<dbReference type="Proteomes" id="UP001497516">
    <property type="component" value="Chromosome 5"/>
</dbReference>
<keyword evidence="3" id="KW-1185">Reference proteome</keyword>
<sequence>MEWNRCWSAPEATYFTRISSSPQTKTAAFATWTSAPAPPKRDMPINQRVEHSSTEDLVEANRIKQSTIKAITCSAASWLPTIWATRISHHPLSSPSFQFTILTILASNRRHHLSPSMPPPGGSWRNPSSCLASESLSLSPSNDKDLEDE</sequence>
<gene>
    <name evidence="2" type="ORF">LTRI10_LOCUS30471</name>
</gene>
<evidence type="ECO:0000313" key="2">
    <source>
        <dbReference type="EMBL" id="CAL1389626.1"/>
    </source>
</evidence>
<evidence type="ECO:0000313" key="3">
    <source>
        <dbReference type="Proteomes" id="UP001497516"/>
    </source>
</evidence>
<proteinExistence type="predicted"/>
<feature type="compositionally biased region" description="Low complexity" evidence="1">
    <location>
        <begin position="128"/>
        <end position="141"/>
    </location>
</feature>
<dbReference type="AlphaFoldDB" id="A0AAV2EUH8"/>
<reference evidence="2 3" key="1">
    <citation type="submission" date="2024-04" db="EMBL/GenBank/DDBJ databases">
        <authorList>
            <person name="Fracassetti M."/>
        </authorList>
    </citation>
    <scope>NUCLEOTIDE SEQUENCE [LARGE SCALE GENOMIC DNA]</scope>
</reference>
<name>A0AAV2EUH8_9ROSI</name>
<accession>A0AAV2EUH8</accession>
<feature type="region of interest" description="Disordered" evidence="1">
    <location>
        <begin position="35"/>
        <end position="55"/>
    </location>
</feature>
<dbReference type="EMBL" id="OZ034818">
    <property type="protein sequence ID" value="CAL1389626.1"/>
    <property type="molecule type" value="Genomic_DNA"/>
</dbReference>
<organism evidence="2 3">
    <name type="scientific">Linum trigynum</name>
    <dbReference type="NCBI Taxonomy" id="586398"/>
    <lineage>
        <taxon>Eukaryota</taxon>
        <taxon>Viridiplantae</taxon>
        <taxon>Streptophyta</taxon>
        <taxon>Embryophyta</taxon>
        <taxon>Tracheophyta</taxon>
        <taxon>Spermatophyta</taxon>
        <taxon>Magnoliopsida</taxon>
        <taxon>eudicotyledons</taxon>
        <taxon>Gunneridae</taxon>
        <taxon>Pentapetalae</taxon>
        <taxon>rosids</taxon>
        <taxon>fabids</taxon>
        <taxon>Malpighiales</taxon>
        <taxon>Linaceae</taxon>
        <taxon>Linum</taxon>
    </lineage>
</organism>
<feature type="region of interest" description="Disordered" evidence="1">
    <location>
        <begin position="112"/>
        <end position="149"/>
    </location>
</feature>
<evidence type="ECO:0000256" key="1">
    <source>
        <dbReference type="SAM" id="MobiDB-lite"/>
    </source>
</evidence>
<protein>
    <submittedName>
        <fullName evidence="2">Uncharacterized protein</fullName>
    </submittedName>
</protein>
<feature type="compositionally biased region" description="Basic and acidic residues" evidence="1">
    <location>
        <begin position="39"/>
        <end position="55"/>
    </location>
</feature>